<dbReference type="Pfam" id="PF04357">
    <property type="entry name" value="TamB"/>
    <property type="match status" value="1"/>
</dbReference>
<dbReference type="InterPro" id="IPR007452">
    <property type="entry name" value="TamB_C"/>
</dbReference>
<accession>A0A173VJ31</accession>
<organism evidence="6 7">
    <name type="scientific">Parabacteroides distasonis</name>
    <dbReference type="NCBI Taxonomy" id="823"/>
    <lineage>
        <taxon>Bacteria</taxon>
        <taxon>Pseudomonadati</taxon>
        <taxon>Bacteroidota</taxon>
        <taxon>Bacteroidia</taxon>
        <taxon>Bacteroidales</taxon>
        <taxon>Tannerellaceae</taxon>
        <taxon>Parabacteroides</taxon>
    </lineage>
</organism>
<dbReference type="EMBL" id="CYXP01000007">
    <property type="protein sequence ID" value="CUN27094.1"/>
    <property type="molecule type" value="Genomic_DNA"/>
</dbReference>
<dbReference type="Proteomes" id="UP000095591">
    <property type="component" value="Unassembled WGS sequence"/>
</dbReference>
<dbReference type="RefSeq" id="WP_044545286.1">
    <property type="nucleotide sequence ID" value="NZ_CDRH01000207.1"/>
</dbReference>
<evidence type="ECO:0000256" key="4">
    <source>
        <dbReference type="ARBA" id="ARBA00023136"/>
    </source>
</evidence>
<evidence type="ECO:0000313" key="7">
    <source>
        <dbReference type="Proteomes" id="UP000095591"/>
    </source>
</evidence>
<name>A0A173VJ31_PARDI</name>
<dbReference type="PANTHER" id="PTHR36985">
    <property type="entry name" value="TRANSLOCATION AND ASSEMBLY MODULE SUBUNIT TAMB"/>
    <property type="match status" value="1"/>
</dbReference>
<dbReference type="GO" id="GO:0005886">
    <property type="term" value="C:plasma membrane"/>
    <property type="evidence" value="ECO:0007669"/>
    <property type="project" value="InterPro"/>
</dbReference>
<keyword evidence="2" id="KW-0812">Transmembrane</keyword>
<evidence type="ECO:0000256" key="1">
    <source>
        <dbReference type="ARBA" id="ARBA00004167"/>
    </source>
</evidence>
<keyword evidence="3" id="KW-1133">Transmembrane helix</keyword>
<protein>
    <submittedName>
        <fullName evidence="6">Uncharacterized protein involved in outer membrane biogenesis</fullName>
    </submittedName>
</protein>
<evidence type="ECO:0000256" key="2">
    <source>
        <dbReference type="ARBA" id="ARBA00022692"/>
    </source>
</evidence>
<sequence length="1487" mass="166909">MPGILLRIPYIQNKVSEVATTQLSGHLGVPVKIGNVDIEWFNRLVLEGLYLEDQDGKVMFEANHVAAGFEIMPLLEGKFVFTTVRLFGFSFNLRKHTPESPLNLQFVIDAFASKDSIKKEKNIDLRFNSIMIRRGNFSYNVDSEKETPGKFNAKHIDIKNLSAKISLKAFNKDSVNAHIKKMSFDEASGFSLNKLSLNVVGNRDSAFVQDFEVRLPQTNLKIGRARIDLSEIDSLPALLNNAPIDLNITPSQICLKDLSPFVPAFKNFADTIELSAEANGYINNFNLKRLTLKYSDKMLFIGQMELKNITHPEETYLLGKVNKMYITTDGISSLANNFNERPKSLPAPVVKLGTINFTGEISGFFDNLVAFGKLSSSIGSIQTDLIFGSNKDKNIAAYLRGRIASSNLRLHELFGENNPFGEARFDINIDTRRPVGGNFSGNIQAQVKEFDYKAYKYKDINLSGNFKKSSFDGTIHVNDPNGELYAQGIFQHQGQNSLFNFTARLDHFRPDRLNLTDKYEAPNISLALNADFTGDNIDNLEGSITLDSLSFETTPSSFFLKKFEVVASGHSLDRQLTITSDILNGEVTGSYSFNTLIPSLMNTFKGYVPALINTTQKKQIVKENNFALLLTIENTEALSTTLKLPFTMVQPGRITGHYNNIYNKFRIEAWLPKFNLGKSMFESGYLVCDNPNDKVNLQLKTINYNDKGLRNYLDIKADAKDNLVNTLIGWANNKERLFKADISASTLFVEEESEKGPAKLRTEVTLNKSPLIIKDTLWTINPANITIREGKIGIEHFRVDHETQYLSMEGTISKDPADTLLVDLKQIELSYVFDVLNIPVLQFGGEATGKFYVNDLFNSRMLNTDLEVKNFSFNQVTLGRLNLFSEWDDAQKGILMLGSIYKNDSTWTDVNGYVFPVGPNAGLSLYFDANDINLAFLQPFVDTVIKNLQGRGFGSIHLHGPFKELNVEGDAYVMDGGVGVDFLDTYYTFSDSVHLDSTSVNLRNITVKDQFGNSGKVSLKFNHLHFRDYSFLVNVQGNKMLMYNANQKKNPLIYGTVFASGTAQIKGNGKLIDFDINMKSEPKTAIYLDFMNNNSATDYDFITFVDKSKLAANVDSTSTHPLNIVHETDEGAELRMNFLLDITPDADIELIMDPIAGDRIKGNASGSLQIQYGTRSDLRMYGDVNIVQGNYNFSLQQIIHKDFKIRDGSTINFRGDPFNAHMDINAIYNLTANIGDLDQSLLLESSRTNIPVNCVLNLEGALRSPSISFDLEFPNSNEELERQVKAFIDTEDMMTRQIVYLLVLNKFYTPEYAQTTYKSSELNAVASSAISAQLSNLLGSFTDKVQIGTNIRAGQDGFKEDTEYEMILSSQLLNNRLLINGNFGMRNTVTTGKNNTFIGEFDLEYKLTPSGEIRLKAYNHARDMYFGLKQALTIQGVGIMYRKDFTNFSEIFRRRKRPLLPLIPKDSTNVPPVVKDSTNLSLPTDKK</sequence>
<evidence type="ECO:0000313" key="6">
    <source>
        <dbReference type="EMBL" id="CUN27094.1"/>
    </source>
</evidence>
<proteinExistence type="predicted"/>
<dbReference type="PANTHER" id="PTHR36985:SF1">
    <property type="entry name" value="TRANSLOCATION AND ASSEMBLY MODULE SUBUNIT TAMB"/>
    <property type="match status" value="1"/>
</dbReference>
<comment type="subcellular location">
    <subcellularLocation>
        <location evidence="1">Membrane</location>
        <topology evidence="1">Single-pass membrane protein</topology>
    </subcellularLocation>
</comment>
<evidence type="ECO:0000259" key="5">
    <source>
        <dbReference type="Pfam" id="PF04357"/>
    </source>
</evidence>
<keyword evidence="4" id="KW-0472">Membrane</keyword>
<dbReference type="GO" id="GO:0009306">
    <property type="term" value="P:protein secretion"/>
    <property type="evidence" value="ECO:0007669"/>
    <property type="project" value="InterPro"/>
</dbReference>
<reference evidence="6 7" key="1">
    <citation type="submission" date="2015-09" db="EMBL/GenBank/DDBJ databases">
        <authorList>
            <consortium name="Pathogen Informatics"/>
        </authorList>
    </citation>
    <scope>NUCLEOTIDE SEQUENCE [LARGE SCALE GENOMIC DNA]</scope>
    <source>
        <strain evidence="6 7">2789STDY5608872</strain>
    </source>
</reference>
<evidence type="ECO:0000256" key="3">
    <source>
        <dbReference type="ARBA" id="ARBA00022989"/>
    </source>
</evidence>
<gene>
    <name evidence="6" type="ORF">ERS852429_03121</name>
</gene>
<feature type="domain" description="Translocation and assembly module TamB C-terminal" evidence="5">
    <location>
        <begin position="1008"/>
        <end position="1445"/>
    </location>
</feature>